<evidence type="ECO:0000313" key="2">
    <source>
        <dbReference type="EMBL" id="MBB4736940.1"/>
    </source>
</evidence>
<sequence>MTGRQRLVIGGSARHGDRADVLGKQSGVSNTGETQRTPEGATSLRLLEAGRIGMQMCSPARQSAAWIGQKPEVIPGSSRDEPQQ</sequence>
<evidence type="ECO:0000313" key="3">
    <source>
        <dbReference type="Proteomes" id="UP000546162"/>
    </source>
</evidence>
<dbReference type="EMBL" id="JACHNB010000001">
    <property type="protein sequence ID" value="MBB4736940.1"/>
    <property type="molecule type" value="Genomic_DNA"/>
</dbReference>
<evidence type="ECO:0000256" key="1">
    <source>
        <dbReference type="SAM" id="MobiDB-lite"/>
    </source>
</evidence>
<keyword evidence="3" id="KW-1185">Reference proteome</keyword>
<feature type="compositionally biased region" description="Polar residues" evidence="1">
    <location>
        <begin position="26"/>
        <end position="37"/>
    </location>
</feature>
<protein>
    <submittedName>
        <fullName evidence="2">Uncharacterized protein</fullName>
    </submittedName>
</protein>
<comment type="caution">
    <text evidence="2">The sequence shown here is derived from an EMBL/GenBank/DDBJ whole genome shotgun (WGS) entry which is preliminary data.</text>
</comment>
<reference evidence="2 3" key="1">
    <citation type="submission" date="2020-08" db="EMBL/GenBank/DDBJ databases">
        <title>Sequencing the genomes of 1000 actinobacteria strains.</title>
        <authorList>
            <person name="Klenk H.-P."/>
        </authorList>
    </citation>
    <scope>NUCLEOTIDE SEQUENCE [LARGE SCALE GENOMIC DNA]</scope>
    <source>
        <strain evidence="2 3">DSM 45809</strain>
    </source>
</reference>
<organism evidence="2 3">
    <name type="scientific">Actinoplanes octamycinicus</name>
    <dbReference type="NCBI Taxonomy" id="135948"/>
    <lineage>
        <taxon>Bacteria</taxon>
        <taxon>Bacillati</taxon>
        <taxon>Actinomycetota</taxon>
        <taxon>Actinomycetes</taxon>
        <taxon>Micromonosporales</taxon>
        <taxon>Micromonosporaceae</taxon>
        <taxon>Actinoplanes</taxon>
    </lineage>
</organism>
<proteinExistence type="predicted"/>
<gene>
    <name evidence="2" type="ORF">BJY16_000399</name>
</gene>
<feature type="region of interest" description="Disordered" evidence="1">
    <location>
        <begin position="1"/>
        <end position="42"/>
    </location>
</feature>
<dbReference type="Proteomes" id="UP000546162">
    <property type="component" value="Unassembled WGS sequence"/>
</dbReference>
<accession>A0A7W7GRF0</accession>
<feature type="region of interest" description="Disordered" evidence="1">
    <location>
        <begin position="59"/>
        <end position="84"/>
    </location>
</feature>
<dbReference type="AlphaFoldDB" id="A0A7W7GRF0"/>
<name>A0A7W7GRF0_9ACTN</name>